<reference evidence="8" key="1">
    <citation type="journal article" date="2014" name="Int. J. Syst. Evol. Microbiol.">
        <title>Complete genome sequence of Corynebacterium casei LMG S-19264T (=DSM 44701T), isolated from a smear-ripened cheese.</title>
        <authorList>
            <consortium name="US DOE Joint Genome Institute (JGI-PGF)"/>
            <person name="Walter F."/>
            <person name="Albersmeier A."/>
            <person name="Kalinowski J."/>
            <person name="Ruckert C."/>
        </authorList>
    </citation>
    <scope>NUCLEOTIDE SEQUENCE</scope>
    <source>
        <strain evidence="8">CGMCC 1.15425</strain>
    </source>
</reference>
<evidence type="ECO:0000256" key="5">
    <source>
        <dbReference type="ARBA" id="ARBA00048200"/>
    </source>
</evidence>
<feature type="domain" description="RmlD-like substrate binding" evidence="7">
    <location>
        <begin position="1"/>
        <end position="292"/>
    </location>
</feature>
<dbReference type="AlphaFoldDB" id="A0A916QJZ3"/>
<name>A0A916QJZ3_9GAMM</name>
<comment type="catalytic activity">
    <reaction evidence="5 6">
        <text>dTDP-beta-L-rhamnose + NADP(+) = dTDP-4-dehydro-beta-L-rhamnose + NADPH + H(+)</text>
        <dbReference type="Rhea" id="RHEA:21796"/>
        <dbReference type="ChEBI" id="CHEBI:15378"/>
        <dbReference type="ChEBI" id="CHEBI:57510"/>
        <dbReference type="ChEBI" id="CHEBI:57783"/>
        <dbReference type="ChEBI" id="CHEBI:58349"/>
        <dbReference type="ChEBI" id="CHEBI:62830"/>
        <dbReference type="EC" id="1.1.1.133"/>
    </reaction>
</comment>
<sequence length="303" mass="33734">MKLMIIGADSAIGNELKQLLEERGVEWLAPDPAAVNADDPLGTARVITQAEPDQVINLASYLPDQHDAIFQAEKYPDECAAINHRLPELLAQVCDHLNIPLIHLSTAYVFGGEKKLAYNEQDAVKPEGIFGETAVAGEQAVAETAKHIILRCGWQFGPGKSQWLDRWLDELRSEEGQVTVTRGKMSPTPLEDIARVIMAISLQVDCQADVWGTYHYCALEPMRQSEFVQQMVKYAAQHDESIYRLLDHLTINLQRVEAPLVSNATLNTKRIFETFGIKQRSWHGSLQRMLKASLSKSASSAGE</sequence>
<accession>A0A916QJZ3</accession>
<evidence type="ECO:0000256" key="1">
    <source>
        <dbReference type="ARBA" id="ARBA00004781"/>
    </source>
</evidence>
<protein>
    <recommendedName>
        <fullName evidence="4 6">dTDP-4-dehydrorhamnose reductase</fullName>
        <ecNumber evidence="3 6">1.1.1.133</ecNumber>
    </recommendedName>
</protein>
<dbReference type="GO" id="GO:0008831">
    <property type="term" value="F:dTDP-4-dehydrorhamnose reductase activity"/>
    <property type="evidence" value="ECO:0007669"/>
    <property type="project" value="UniProtKB-EC"/>
</dbReference>
<comment type="pathway">
    <text evidence="1 6">Carbohydrate biosynthesis; dTDP-L-rhamnose biosynthesis.</text>
</comment>
<dbReference type="InterPro" id="IPR036291">
    <property type="entry name" value="NAD(P)-bd_dom_sf"/>
</dbReference>
<comment type="caution">
    <text evidence="8">The sequence shown here is derived from an EMBL/GenBank/DDBJ whole genome shotgun (WGS) entry which is preliminary data.</text>
</comment>
<organism evidence="8 9">
    <name type="scientific">Pseudohongiella nitratireducens</name>
    <dbReference type="NCBI Taxonomy" id="1768907"/>
    <lineage>
        <taxon>Bacteria</taxon>
        <taxon>Pseudomonadati</taxon>
        <taxon>Pseudomonadota</taxon>
        <taxon>Gammaproteobacteria</taxon>
        <taxon>Pseudomonadales</taxon>
        <taxon>Pseudohongiellaceae</taxon>
        <taxon>Pseudohongiella</taxon>
    </lineage>
</organism>
<evidence type="ECO:0000256" key="4">
    <source>
        <dbReference type="ARBA" id="ARBA00017099"/>
    </source>
</evidence>
<dbReference type="EMBL" id="BMIY01000009">
    <property type="protein sequence ID" value="GFZ78330.1"/>
    <property type="molecule type" value="Genomic_DNA"/>
</dbReference>
<keyword evidence="6" id="KW-0560">Oxidoreductase</keyword>
<evidence type="ECO:0000259" key="7">
    <source>
        <dbReference type="Pfam" id="PF04321"/>
    </source>
</evidence>
<evidence type="ECO:0000313" key="8">
    <source>
        <dbReference type="EMBL" id="GFZ78330.1"/>
    </source>
</evidence>
<dbReference type="InterPro" id="IPR005913">
    <property type="entry name" value="dTDP_dehydrorham_reduct"/>
</dbReference>
<dbReference type="OrthoDB" id="9803892at2"/>
<evidence type="ECO:0000256" key="6">
    <source>
        <dbReference type="RuleBase" id="RU364082"/>
    </source>
</evidence>
<comment type="similarity">
    <text evidence="2 6">Belongs to the dTDP-4-dehydrorhamnose reductase family.</text>
</comment>
<dbReference type="InterPro" id="IPR029903">
    <property type="entry name" value="RmlD-like-bd"/>
</dbReference>
<dbReference type="GO" id="GO:0005829">
    <property type="term" value="C:cytosol"/>
    <property type="evidence" value="ECO:0007669"/>
    <property type="project" value="TreeGrafter"/>
</dbReference>
<reference evidence="8" key="2">
    <citation type="submission" date="2020-09" db="EMBL/GenBank/DDBJ databases">
        <authorList>
            <person name="Sun Q."/>
            <person name="Zhou Y."/>
        </authorList>
    </citation>
    <scope>NUCLEOTIDE SEQUENCE</scope>
    <source>
        <strain evidence="8">CGMCC 1.15425</strain>
    </source>
</reference>
<keyword evidence="6" id="KW-0521">NADP</keyword>
<dbReference type="GO" id="GO:0019305">
    <property type="term" value="P:dTDP-rhamnose biosynthetic process"/>
    <property type="evidence" value="ECO:0007669"/>
    <property type="project" value="TreeGrafter"/>
</dbReference>
<dbReference type="Pfam" id="PF04321">
    <property type="entry name" value="RmlD_sub_bind"/>
    <property type="match status" value="1"/>
</dbReference>
<dbReference type="EC" id="1.1.1.133" evidence="3 6"/>
<proteinExistence type="inferred from homology"/>
<dbReference type="Proteomes" id="UP000627715">
    <property type="component" value="Unassembled WGS sequence"/>
</dbReference>
<dbReference type="SUPFAM" id="SSF51735">
    <property type="entry name" value="NAD(P)-binding Rossmann-fold domains"/>
    <property type="match status" value="1"/>
</dbReference>
<evidence type="ECO:0000313" key="9">
    <source>
        <dbReference type="Proteomes" id="UP000627715"/>
    </source>
</evidence>
<dbReference type="Gene3D" id="3.40.50.720">
    <property type="entry name" value="NAD(P)-binding Rossmann-like Domain"/>
    <property type="match status" value="1"/>
</dbReference>
<comment type="cofactor">
    <cofactor evidence="6">
        <name>Mg(2+)</name>
        <dbReference type="ChEBI" id="CHEBI:18420"/>
    </cofactor>
    <text evidence="6">Binds 1 Mg(2+) ion per monomer.</text>
</comment>
<evidence type="ECO:0000256" key="3">
    <source>
        <dbReference type="ARBA" id="ARBA00012929"/>
    </source>
</evidence>
<dbReference type="PANTHER" id="PTHR10491">
    <property type="entry name" value="DTDP-4-DEHYDRORHAMNOSE REDUCTASE"/>
    <property type="match status" value="1"/>
</dbReference>
<evidence type="ECO:0000256" key="2">
    <source>
        <dbReference type="ARBA" id="ARBA00010944"/>
    </source>
</evidence>
<comment type="function">
    <text evidence="6">Catalyzes the reduction of dTDP-6-deoxy-L-lyxo-4-hexulose to yield dTDP-L-rhamnose.</text>
</comment>
<dbReference type="Gene3D" id="3.90.25.10">
    <property type="entry name" value="UDP-galactose 4-epimerase, domain 1"/>
    <property type="match status" value="1"/>
</dbReference>
<keyword evidence="9" id="KW-1185">Reference proteome</keyword>
<dbReference type="PANTHER" id="PTHR10491:SF4">
    <property type="entry name" value="METHIONINE ADENOSYLTRANSFERASE 2 SUBUNIT BETA"/>
    <property type="match status" value="1"/>
</dbReference>
<gene>
    <name evidence="8" type="ORF">GCM10011403_21690</name>
</gene>